<evidence type="ECO:0000256" key="5">
    <source>
        <dbReference type="ARBA" id="ARBA00022723"/>
    </source>
</evidence>
<proteinExistence type="inferred from homology"/>
<evidence type="ECO:0000256" key="3">
    <source>
        <dbReference type="ARBA" id="ARBA00006958"/>
    </source>
</evidence>
<name>A0A8R2B478_ACYPI</name>
<protein>
    <recommendedName>
        <fullName evidence="8">DDE Tnp4 domain-containing protein</fullName>
    </recommendedName>
</protein>
<comment type="subcellular location">
    <subcellularLocation>
        <location evidence="2">Nucleus</location>
    </subcellularLocation>
</comment>
<keyword evidence="4" id="KW-0540">Nuclease</keyword>
<evidence type="ECO:0000256" key="1">
    <source>
        <dbReference type="ARBA" id="ARBA00001968"/>
    </source>
</evidence>
<evidence type="ECO:0000313" key="9">
    <source>
        <dbReference type="EnsemblMetazoa" id="XP_008180990.1"/>
    </source>
</evidence>
<dbReference type="OMA" id="HARENTA"/>
<comment type="cofactor">
    <cofactor evidence="1">
        <name>a divalent metal cation</name>
        <dbReference type="ChEBI" id="CHEBI:60240"/>
    </cofactor>
</comment>
<evidence type="ECO:0000313" key="10">
    <source>
        <dbReference type="Proteomes" id="UP000007819"/>
    </source>
</evidence>
<dbReference type="GO" id="GO:0046872">
    <property type="term" value="F:metal ion binding"/>
    <property type="evidence" value="ECO:0007669"/>
    <property type="project" value="UniProtKB-KW"/>
</dbReference>
<dbReference type="Pfam" id="PF13359">
    <property type="entry name" value="DDE_Tnp_4"/>
    <property type="match status" value="1"/>
</dbReference>
<dbReference type="GO" id="GO:0016787">
    <property type="term" value="F:hydrolase activity"/>
    <property type="evidence" value="ECO:0007669"/>
    <property type="project" value="UniProtKB-KW"/>
</dbReference>
<evidence type="ECO:0000256" key="4">
    <source>
        <dbReference type="ARBA" id="ARBA00022722"/>
    </source>
</evidence>
<accession>A0A8R2B478</accession>
<dbReference type="InterPro" id="IPR027806">
    <property type="entry name" value="HARBI1_dom"/>
</dbReference>
<dbReference type="PANTHER" id="PTHR22930:SF269">
    <property type="entry name" value="NUCLEASE HARBI1-LIKE PROTEIN"/>
    <property type="match status" value="1"/>
</dbReference>
<keyword evidence="10" id="KW-1185">Reference proteome</keyword>
<feature type="domain" description="DDE Tnp4" evidence="8">
    <location>
        <begin position="162"/>
        <end position="328"/>
    </location>
</feature>
<dbReference type="GeneID" id="103308761"/>
<comment type="similarity">
    <text evidence="3">Belongs to the HARBI1 family.</text>
</comment>
<dbReference type="InterPro" id="IPR045249">
    <property type="entry name" value="HARBI1-like"/>
</dbReference>
<dbReference type="AlphaFoldDB" id="A0A8R2B478"/>
<dbReference type="GO" id="GO:0004518">
    <property type="term" value="F:nuclease activity"/>
    <property type="evidence" value="ECO:0007669"/>
    <property type="project" value="UniProtKB-KW"/>
</dbReference>
<organism evidence="9 10">
    <name type="scientific">Acyrthosiphon pisum</name>
    <name type="common">Pea aphid</name>
    <dbReference type="NCBI Taxonomy" id="7029"/>
    <lineage>
        <taxon>Eukaryota</taxon>
        <taxon>Metazoa</taxon>
        <taxon>Ecdysozoa</taxon>
        <taxon>Arthropoda</taxon>
        <taxon>Hexapoda</taxon>
        <taxon>Insecta</taxon>
        <taxon>Pterygota</taxon>
        <taxon>Neoptera</taxon>
        <taxon>Paraneoptera</taxon>
        <taxon>Hemiptera</taxon>
        <taxon>Sternorrhyncha</taxon>
        <taxon>Aphidomorpha</taxon>
        <taxon>Aphidoidea</taxon>
        <taxon>Aphididae</taxon>
        <taxon>Macrosiphini</taxon>
        <taxon>Acyrthosiphon</taxon>
    </lineage>
</organism>
<keyword evidence="7" id="KW-0539">Nucleus</keyword>
<dbReference type="EnsemblMetazoa" id="XM_008182768.1">
    <property type="protein sequence ID" value="XP_008180990.1"/>
    <property type="gene ID" value="LOC103308761"/>
</dbReference>
<reference evidence="9" key="2">
    <citation type="submission" date="2022-06" db="UniProtKB">
        <authorList>
            <consortium name="EnsemblMetazoa"/>
        </authorList>
    </citation>
    <scope>IDENTIFICATION</scope>
</reference>
<dbReference type="GO" id="GO:0005634">
    <property type="term" value="C:nucleus"/>
    <property type="evidence" value="ECO:0007669"/>
    <property type="project" value="UniProtKB-SubCell"/>
</dbReference>
<dbReference type="KEGG" id="api:103308761"/>
<dbReference type="Proteomes" id="UP000007819">
    <property type="component" value="Chromosome X"/>
</dbReference>
<evidence type="ECO:0000256" key="7">
    <source>
        <dbReference type="ARBA" id="ARBA00023242"/>
    </source>
</evidence>
<evidence type="ECO:0000256" key="6">
    <source>
        <dbReference type="ARBA" id="ARBA00022801"/>
    </source>
</evidence>
<sequence>MAIALDEEEQETTKGKKRIWVHEILKRRKVDGEFYTLCTTLEDHEEKFFIYFRMCSYQFNILLSKIKNDITKQNTHFREAIPAKQKLAVCLRFLATGDSYQTIAFSFRLGHSTVHSIVVEVCTAIIKQLLKEYIPEPKKENWEQISNDFWEIWNFPNCIGALDGKHVVIEAPPNSGSMYYNYKKTFSIVLMALVDAHYKFIAVDIGAYGRNSDGGIFSNSNFGKALERNKLNIPDGKPLPGTSEKTPFTIIGDEAFPLKTYLLRPYPGPQMYADNTKRKFNDRLSRARKVVEDTFGQLTQKFRIYSRRMKILPKNADKIIMTTCILHNFIKQHGNIGNSTQLSKSILIDTVHNIIPIPRQGGSANRDAFEVREKVKDFICSPLGQLPWE</sequence>
<dbReference type="RefSeq" id="XP_008180990.1">
    <property type="nucleotide sequence ID" value="XM_008182768.1"/>
</dbReference>
<keyword evidence="6" id="KW-0378">Hydrolase</keyword>
<dbReference type="OrthoDB" id="6581837at2759"/>
<evidence type="ECO:0000256" key="2">
    <source>
        <dbReference type="ARBA" id="ARBA00004123"/>
    </source>
</evidence>
<reference evidence="10" key="1">
    <citation type="submission" date="2010-06" db="EMBL/GenBank/DDBJ databases">
        <authorList>
            <person name="Jiang H."/>
            <person name="Abraham K."/>
            <person name="Ali S."/>
            <person name="Alsbrooks S.L."/>
            <person name="Anim B.N."/>
            <person name="Anosike U.S."/>
            <person name="Attaway T."/>
            <person name="Bandaranaike D.P."/>
            <person name="Battles P.K."/>
            <person name="Bell S.N."/>
            <person name="Bell A.V."/>
            <person name="Beltran B."/>
            <person name="Bickham C."/>
            <person name="Bustamante Y."/>
            <person name="Caleb T."/>
            <person name="Canada A."/>
            <person name="Cardenas V."/>
            <person name="Carter K."/>
            <person name="Chacko J."/>
            <person name="Chandrabose M.N."/>
            <person name="Chavez D."/>
            <person name="Chavez A."/>
            <person name="Chen L."/>
            <person name="Chu H.-S."/>
            <person name="Claassen K.J."/>
            <person name="Cockrell R."/>
            <person name="Collins M."/>
            <person name="Cooper J.A."/>
            <person name="Cree A."/>
            <person name="Curry S.M."/>
            <person name="Da Y."/>
            <person name="Dao M.D."/>
            <person name="Das B."/>
            <person name="Davila M.-L."/>
            <person name="Davy-Carroll L."/>
            <person name="Denson S."/>
            <person name="Dinh H."/>
            <person name="Ebong V.E."/>
            <person name="Edwards J.R."/>
            <person name="Egan A."/>
            <person name="El-Daye J."/>
            <person name="Escobedo L."/>
            <person name="Fernandez S."/>
            <person name="Fernando P.R."/>
            <person name="Flagg N."/>
            <person name="Forbes L.D."/>
            <person name="Fowler R.G."/>
            <person name="Fu Q."/>
            <person name="Gabisi R.A."/>
            <person name="Ganer J."/>
            <person name="Garbino Pronczuk A."/>
            <person name="Garcia R.M."/>
            <person name="Garner T."/>
            <person name="Garrett T.E."/>
            <person name="Gonzalez D.A."/>
            <person name="Hamid H."/>
            <person name="Hawkins E.S."/>
            <person name="Hirani K."/>
            <person name="Hogues M.E."/>
            <person name="Hollins B."/>
            <person name="Hsiao C.-H."/>
            <person name="Jabil R."/>
            <person name="James M.L."/>
            <person name="Jhangiani S.N."/>
            <person name="Johnson B."/>
            <person name="Johnson Q."/>
            <person name="Joshi V."/>
            <person name="Kalu J.B."/>
            <person name="Kam C."/>
            <person name="Kashfia A."/>
            <person name="Keebler J."/>
            <person name="Kisamo H."/>
            <person name="Kovar C.L."/>
            <person name="Lago L.A."/>
            <person name="Lai C.-Y."/>
            <person name="Laidlaw J."/>
            <person name="Lara F."/>
            <person name="Le T.-K."/>
            <person name="Lee S.L."/>
            <person name="Legall F.H."/>
            <person name="Lemon S.J."/>
            <person name="Lewis L.R."/>
            <person name="Li B."/>
            <person name="Liu Y."/>
            <person name="Liu Y.-S."/>
            <person name="Lopez J."/>
            <person name="Lozado R.J."/>
            <person name="Lu J."/>
            <person name="Madu R.C."/>
            <person name="Maheshwari M."/>
            <person name="Maheshwari R."/>
            <person name="Malloy K."/>
            <person name="Martinez E."/>
            <person name="Mathew T."/>
            <person name="Mercado I.C."/>
            <person name="Mercado C."/>
            <person name="Meyer B."/>
            <person name="Montgomery K."/>
            <person name="Morgan M.B."/>
            <person name="Munidasa M."/>
            <person name="Nazareth L.V."/>
            <person name="Nelson J."/>
            <person name="Ng B.M."/>
            <person name="Nguyen N.B."/>
            <person name="Nguyen P.Q."/>
            <person name="Nguyen T."/>
            <person name="Obregon M."/>
            <person name="Okwuonu G.O."/>
            <person name="Onwere C.G."/>
            <person name="Orozco G."/>
            <person name="Parra A."/>
            <person name="Patel S."/>
            <person name="Patil S."/>
            <person name="Perez A."/>
            <person name="Perez Y."/>
            <person name="Pham C."/>
            <person name="Primus E.L."/>
            <person name="Pu L.-L."/>
            <person name="Puazo M."/>
            <person name="Qin X."/>
            <person name="Quiroz J.B."/>
            <person name="Reese J."/>
            <person name="Richards S."/>
            <person name="Rives C.M."/>
            <person name="Robberts R."/>
            <person name="Ruiz S.J."/>
            <person name="Ruiz M.J."/>
            <person name="Santibanez J."/>
            <person name="Schneider B.W."/>
            <person name="Sisson I."/>
            <person name="Smith M."/>
            <person name="Sodergren E."/>
            <person name="Song X.-Z."/>
            <person name="Song B.B."/>
            <person name="Summersgill H."/>
            <person name="Thelus R."/>
            <person name="Thornton R.D."/>
            <person name="Trejos Z.Y."/>
            <person name="Usmani K."/>
            <person name="Vattathil S."/>
            <person name="Villasana D."/>
            <person name="Walker D.L."/>
            <person name="Wang S."/>
            <person name="Wang K."/>
            <person name="White C.S."/>
            <person name="Williams A.C."/>
            <person name="Williamson J."/>
            <person name="Wilson K."/>
            <person name="Woghiren I.O."/>
            <person name="Woodworth J.R."/>
            <person name="Worley K.C."/>
            <person name="Wright R.A."/>
            <person name="Wu W."/>
            <person name="Young L."/>
            <person name="Zhang L."/>
            <person name="Zhang J."/>
            <person name="Zhu Y."/>
            <person name="Muzny D.M."/>
            <person name="Weinstock G."/>
            <person name="Gibbs R.A."/>
        </authorList>
    </citation>
    <scope>NUCLEOTIDE SEQUENCE [LARGE SCALE GENOMIC DNA]</scope>
    <source>
        <strain evidence="10">LSR1</strain>
    </source>
</reference>
<dbReference type="PANTHER" id="PTHR22930">
    <property type="match status" value="1"/>
</dbReference>
<evidence type="ECO:0000259" key="8">
    <source>
        <dbReference type="Pfam" id="PF13359"/>
    </source>
</evidence>
<keyword evidence="5" id="KW-0479">Metal-binding</keyword>